<dbReference type="EMBL" id="PDJC01000001">
    <property type="protein sequence ID" value="PFG17463.1"/>
    <property type="molecule type" value="Genomic_DNA"/>
</dbReference>
<proteinExistence type="predicted"/>
<dbReference type="GO" id="GO:0016757">
    <property type="term" value="F:glycosyltransferase activity"/>
    <property type="evidence" value="ECO:0007669"/>
    <property type="project" value="InterPro"/>
</dbReference>
<organism evidence="3 4">
    <name type="scientific">Propionicimonas paludicola</name>
    <dbReference type="NCBI Taxonomy" id="185243"/>
    <lineage>
        <taxon>Bacteria</taxon>
        <taxon>Bacillati</taxon>
        <taxon>Actinomycetota</taxon>
        <taxon>Actinomycetes</taxon>
        <taxon>Propionibacteriales</taxon>
        <taxon>Nocardioidaceae</taxon>
        <taxon>Propionicimonas</taxon>
    </lineage>
</organism>
<evidence type="ECO:0000313" key="3">
    <source>
        <dbReference type="EMBL" id="PFG17463.1"/>
    </source>
</evidence>
<dbReference type="Pfam" id="PF00534">
    <property type="entry name" value="Glycos_transf_1"/>
    <property type="match status" value="1"/>
</dbReference>
<dbReference type="AlphaFoldDB" id="A0A2A9CSP0"/>
<dbReference type="Gene3D" id="3.40.50.2000">
    <property type="entry name" value="Glycogen Phosphorylase B"/>
    <property type="match status" value="1"/>
</dbReference>
<protein>
    <submittedName>
        <fullName evidence="3">Glycosyltransferase involved in cell wall biosynthesis</fullName>
    </submittedName>
</protein>
<accession>A0A2A9CSP0</accession>
<name>A0A2A9CSP0_9ACTN</name>
<dbReference type="RefSeq" id="WP_143483627.1">
    <property type="nucleotide sequence ID" value="NZ_PDJC01000001.1"/>
</dbReference>
<gene>
    <name evidence="3" type="ORF">ATK74_2034</name>
</gene>
<evidence type="ECO:0000256" key="1">
    <source>
        <dbReference type="ARBA" id="ARBA00022679"/>
    </source>
</evidence>
<dbReference type="SUPFAM" id="SSF53756">
    <property type="entry name" value="UDP-Glycosyltransferase/glycogen phosphorylase"/>
    <property type="match status" value="1"/>
</dbReference>
<dbReference type="PANTHER" id="PTHR46401:SF2">
    <property type="entry name" value="GLYCOSYLTRANSFERASE WBBK-RELATED"/>
    <property type="match status" value="1"/>
</dbReference>
<dbReference type="Proteomes" id="UP000226079">
    <property type="component" value="Unassembled WGS sequence"/>
</dbReference>
<dbReference type="GO" id="GO:0009103">
    <property type="term" value="P:lipopolysaccharide biosynthetic process"/>
    <property type="evidence" value="ECO:0007669"/>
    <property type="project" value="TreeGrafter"/>
</dbReference>
<dbReference type="OrthoDB" id="9801609at2"/>
<keyword evidence="4" id="KW-1185">Reference proteome</keyword>
<evidence type="ECO:0000259" key="2">
    <source>
        <dbReference type="Pfam" id="PF00534"/>
    </source>
</evidence>
<evidence type="ECO:0000313" key="4">
    <source>
        <dbReference type="Proteomes" id="UP000226079"/>
    </source>
</evidence>
<dbReference type="Gene3D" id="3.40.50.11090">
    <property type="match status" value="1"/>
</dbReference>
<dbReference type="CDD" id="cd03801">
    <property type="entry name" value="GT4_PimA-like"/>
    <property type="match status" value="1"/>
</dbReference>
<sequence>MRVVFVLPGYATSPVGGYAIVHQYANYLSAINGVEVHIYYDQLRLSYPGKQLSTVAIKHAIHSAYRALGRTGLARFRPWESLDQRVQCHGSLAHLRRLRLSPADVLIATAVETAEFVTDAARRTGCSGWYFLQAIEDWGVGEPYLKQTMRLPLRKIAVAPWIRDYCLDVGEPCELVMNAVDADGFPLGEFGPARSYACALLSPGIPRKRTDVAIQVLNRLAEAQVPAMAFGTCDRPAELDERVLFHQNPSRELLVSIYQRSRVFFCVSEQEGFGLTPVEATLCGSAVVSTNNGGVDSYGQSFVVFTGTPDVEVTVDAVRTLMDDPEAARLRALQGRAELQAYTPQRAAESFTDLILGR</sequence>
<dbReference type="InterPro" id="IPR001296">
    <property type="entry name" value="Glyco_trans_1"/>
</dbReference>
<reference evidence="3 4" key="1">
    <citation type="submission" date="2017-10" db="EMBL/GenBank/DDBJ databases">
        <title>Sequencing the genomes of 1000 actinobacteria strains.</title>
        <authorList>
            <person name="Klenk H.-P."/>
        </authorList>
    </citation>
    <scope>NUCLEOTIDE SEQUENCE [LARGE SCALE GENOMIC DNA]</scope>
    <source>
        <strain evidence="3 4">DSM 15597</strain>
    </source>
</reference>
<dbReference type="PANTHER" id="PTHR46401">
    <property type="entry name" value="GLYCOSYLTRANSFERASE WBBK-RELATED"/>
    <property type="match status" value="1"/>
</dbReference>
<comment type="caution">
    <text evidence="3">The sequence shown here is derived from an EMBL/GenBank/DDBJ whole genome shotgun (WGS) entry which is preliminary data.</text>
</comment>
<feature type="domain" description="Glycosyl transferase family 1" evidence="2">
    <location>
        <begin position="237"/>
        <end position="328"/>
    </location>
</feature>
<keyword evidence="1 3" id="KW-0808">Transferase</keyword>